<feature type="binding site" evidence="2">
    <location>
        <position position="52"/>
    </location>
    <ligand>
        <name>Mg(2+)</name>
        <dbReference type="ChEBI" id="CHEBI:18420"/>
        <label>1</label>
    </ligand>
</feature>
<dbReference type="SUPFAM" id="SSF56042">
    <property type="entry name" value="PurM C-terminal domain-like"/>
    <property type="match status" value="1"/>
</dbReference>
<feature type="binding site" evidence="2">
    <location>
        <position position="81"/>
    </location>
    <ligand>
        <name>Mg(2+)</name>
        <dbReference type="ChEBI" id="CHEBI:18420"/>
        <label>4</label>
    </ligand>
</feature>
<feature type="binding site" evidence="2">
    <location>
        <position position="225"/>
    </location>
    <ligand>
        <name>Mg(2+)</name>
        <dbReference type="ChEBI" id="CHEBI:18420"/>
        <label>5</label>
    </ligand>
</feature>
<feature type="binding site" evidence="2">
    <location>
        <position position="222"/>
    </location>
    <ligand>
        <name>Mg(2+)</name>
        <dbReference type="ChEBI" id="CHEBI:18420"/>
        <label>3</label>
    </ligand>
</feature>
<keyword evidence="2" id="KW-0479">Metal-binding</keyword>
<reference evidence="5" key="1">
    <citation type="journal article" date="2020" name="mSystems">
        <title>Genome- and Community-Level Interaction Insights into Carbon Utilization and Element Cycling Functions of Hydrothermarchaeota in Hydrothermal Sediment.</title>
        <authorList>
            <person name="Zhou Z."/>
            <person name="Liu Y."/>
            <person name="Xu W."/>
            <person name="Pan J."/>
            <person name="Luo Z.H."/>
            <person name="Li M."/>
        </authorList>
    </citation>
    <scope>NUCLEOTIDE SEQUENCE [LARGE SCALE GENOMIC DNA]</scope>
    <source>
        <strain evidence="5">SpSt-776</strain>
    </source>
</reference>
<dbReference type="InterPro" id="IPR010918">
    <property type="entry name" value="PurM-like_C_dom"/>
</dbReference>
<evidence type="ECO:0000259" key="4">
    <source>
        <dbReference type="Pfam" id="PF02769"/>
    </source>
</evidence>
<dbReference type="InterPro" id="IPR036676">
    <property type="entry name" value="PurM-like_C_sf"/>
</dbReference>
<feature type="binding site" evidence="2">
    <location>
        <begin position="128"/>
        <end position="129"/>
    </location>
    <ligand>
        <name>ATP</name>
        <dbReference type="ChEBI" id="CHEBI:30616"/>
    </ligand>
</feature>
<dbReference type="SUPFAM" id="SSF55326">
    <property type="entry name" value="PurM N-terminal domain-like"/>
    <property type="match status" value="1"/>
</dbReference>
<comment type="similarity">
    <text evidence="2">Belongs to the thiamine-monophosphate kinase family.</text>
</comment>
<accession>A0A7C3SLG1</accession>
<keyword evidence="2" id="KW-0460">Magnesium</keyword>
<keyword evidence="1 2" id="KW-0784">Thiamine biosynthesis</keyword>
<keyword evidence="2 5" id="KW-0418">Kinase</keyword>
<comment type="caution">
    <text evidence="5">The sequence shown here is derived from an EMBL/GenBank/DDBJ whole genome shotgun (WGS) entry which is preliminary data.</text>
</comment>
<feature type="binding site" evidence="2">
    <location>
        <position position="81"/>
    </location>
    <ligand>
        <name>Mg(2+)</name>
        <dbReference type="ChEBI" id="CHEBI:18420"/>
        <label>3</label>
    </ligand>
</feature>
<dbReference type="InterPro" id="IPR006283">
    <property type="entry name" value="ThiL-like"/>
</dbReference>
<feature type="binding site" evidence="2">
    <location>
        <position position="50"/>
    </location>
    <ligand>
        <name>Mg(2+)</name>
        <dbReference type="ChEBI" id="CHEBI:18420"/>
        <label>4</label>
    </ligand>
</feature>
<dbReference type="EMBL" id="DTHB01000048">
    <property type="protein sequence ID" value="HGB14978.1"/>
    <property type="molecule type" value="Genomic_DNA"/>
</dbReference>
<dbReference type="PIRSF" id="PIRSF005303">
    <property type="entry name" value="Thiam_monoph_kin"/>
    <property type="match status" value="1"/>
</dbReference>
<comment type="pathway">
    <text evidence="2">Cofactor biosynthesis; thiamine diphosphate biosynthesis; thiamine diphosphate from thiamine phosphate: step 1/1.</text>
</comment>
<comment type="caution">
    <text evidence="2">Lacks conserved residue(s) required for the propagation of feature annotation.</text>
</comment>
<dbReference type="Gene3D" id="3.90.650.10">
    <property type="entry name" value="PurM-like C-terminal domain"/>
    <property type="match status" value="1"/>
</dbReference>
<evidence type="ECO:0000313" key="5">
    <source>
        <dbReference type="EMBL" id="HGB14978.1"/>
    </source>
</evidence>
<dbReference type="GO" id="GO:0009228">
    <property type="term" value="P:thiamine biosynthetic process"/>
    <property type="evidence" value="ECO:0007669"/>
    <property type="project" value="UniProtKB-KW"/>
</dbReference>
<feature type="binding site" evidence="2">
    <location>
        <position position="35"/>
    </location>
    <ligand>
        <name>Mg(2+)</name>
        <dbReference type="ChEBI" id="CHEBI:18420"/>
        <label>3</label>
    </ligand>
</feature>
<feature type="binding site" evidence="2">
    <location>
        <position position="59"/>
    </location>
    <ligand>
        <name>substrate</name>
    </ligand>
</feature>
<dbReference type="AlphaFoldDB" id="A0A7C3SLG1"/>
<dbReference type="NCBIfam" id="TIGR01379">
    <property type="entry name" value="thiL"/>
    <property type="match status" value="1"/>
</dbReference>
<comment type="miscellaneous">
    <text evidence="2">Reaction mechanism of ThiL seems to utilize a direct, inline transfer of the gamma-phosphate of ATP to TMP rather than a phosphorylated enzyme intermediate.</text>
</comment>
<protein>
    <recommendedName>
        <fullName evidence="2">Thiamine-monophosphate kinase</fullName>
        <shortName evidence="2">TMP kinase</shortName>
        <shortName evidence="2">Thiamine-phosphate kinase</shortName>
        <ecNumber evidence="2">2.7.4.16</ecNumber>
    </recommendedName>
</protein>
<dbReference type="GO" id="GO:0009229">
    <property type="term" value="P:thiamine diphosphate biosynthetic process"/>
    <property type="evidence" value="ECO:0007669"/>
    <property type="project" value="UniProtKB-UniRule"/>
</dbReference>
<feature type="binding site" evidence="2">
    <location>
        <position position="52"/>
    </location>
    <ligand>
        <name>Mg(2+)</name>
        <dbReference type="ChEBI" id="CHEBI:18420"/>
        <label>2</label>
    </ligand>
</feature>
<dbReference type="EC" id="2.7.4.16" evidence="2"/>
<dbReference type="GO" id="GO:0000287">
    <property type="term" value="F:magnesium ion binding"/>
    <property type="evidence" value="ECO:0007669"/>
    <property type="project" value="UniProtKB-UniRule"/>
</dbReference>
<dbReference type="UniPathway" id="UPA00060">
    <property type="reaction ID" value="UER00142"/>
</dbReference>
<feature type="domain" description="PurM-like C-terminal" evidence="4">
    <location>
        <begin position="160"/>
        <end position="317"/>
    </location>
</feature>
<feature type="binding site" evidence="2">
    <location>
        <position position="155"/>
    </location>
    <ligand>
        <name>ATP</name>
        <dbReference type="ChEBI" id="CHEBI:30616"/>
    </ligand>
</feature>
<feature type="binding site" evidence="2">
    <location>
        <position position="129"/>
    </location>
    <ligand>
        <name>Mg(2+)</name>
        <dbReference type="ChEBI" id="CHEBI:18420"/>
        <label>1</label>
    </ligand>
</feature>
<feature type="binding site" evidence="2">
    <location>
        <position position="35"/>
    </location>
    <ligand>
        <name>Mg(2+)</name>
        <dbReference type="ChEBI" id="CHEBI:18420"/>
        <label>4</label>
    </ligand>
</feature>
<dbReference type="CDD" id="cd02194">
    <property type="entry name" value="ThiL"/>
    <property type="match status" value="1"/>
</dbReference>
<feature type="binding site" evidence="2">
    <location>
        <position position="331"/>
    </location>
    <ligand>
        <name>substrate</name>
    </ligand>
</feature>
<comment type="catalytic activity">
    <reaction evidence="2">
        <text>thiamine phosphate + ATP = thiamine diphosphate + ADP</text>
        <dbReference type="Rhea" id="RHEA:15913"/>
        <dbReference type="ChEBI" id="CHEBI:30616"/>
        <dbReference type="ChEBI" id="CHEBI:37575"/>
        <dbReference type="ChEBI" id="CHEBI:58937"/>
        <dbReference type="ChEBI" id="CHEBI:456216"/>
        <dbReference type="EC" id="2.7.4.16"/>
    </reaction>
</comment>
<keyword evidence="2 5" id="KW-0808">Transferase</keyword>
<dbReference type="Pfam" id="PF02769">
    <property type="entry name" value="AIRS_C"/>
    <property type="match status" value="1"/>
</dbReference>
<dbReference type="PANTHER" id="PTHR30270">
    <property type="entry name" value="THIAMINE-MONOPHOSPHATE KINASE"/>
    <property type="match status" value="1"/>
</dbReference>
<evidence type="ECO:0000259" key="3">
    <source>
        <dbReference type="Pfam" id="PF00586"/>
    </source>
</evidence>
<evidence type="ECO:0000256" key="1">
    <source>
        <dbReference type="ARBA" id="ARBA00022977"/>
    </source>
</evidence>
<dbReference type="InterPro" id="IPR036921">
    <property type="entry name" value="PurM-like_N_sf"/>
</dbReference>
<dbReference type="PANTHER" id="PTHR30270:SF0">
    <property type="entry name" value="THIAMINE-MONOPHOSPHATE KINASE"/>
    <property type="match status" value="1"/>
</dbReference>
<sequence>MKKTKPLLGETGLIDALARVFGPPPPEVAVGIGDDCAVIHLGGEAYALWTVDTLLEGVHFDLAYISLRQLGRRSLAVNLSDIAAMGGEPAYALLSLGWPSGRELSGALELGEGLAELARAYGTAVVGGDSVASPQGVTVTVSVLGRVPKGEVLTRAGAIPGDFVYVTGSLGESAAGLEVLRRGLKINPELAGPLIKAHVDPVPQLAAGRLLAQHRLASAAIDLSDGVATDLFHVCRASRVGARVEAAAVPLSAGVQAVARILNTDPLNLALKGGEDYHLLFTAHPEQASRLLQVFSQAGLPRPVKIGEITAGQEVVLVTPEREEIISGAGFDHFRLDPASGKE</sequence>
<name>A0A7C3SLG1_9BACT</name>
<dbReference type="Pfam" id="PF00586">
    <property type="entry name" value="AIRS"/>
    <property type="match status" value="1"/>
</dbReference>
<feature type="domain" description="PurM-like N-terminal" evidence="3">
    <location>
        <begin position="33"/>
        <end position="147"/>
    </location>
</feature>
<proteinExistence type="inferred from homology"/>
<dbReference type="Gene3D" id="3.30.1330.10">
    <property type="entry name" value="PurM-like, N-terminal domain"/>
    <property type="match status" value="1"/>
</dbReference>
<gene>
    <name evidence="2 5" type="primary">thiL</name>
    <name evidence="5" type="ORF">ENV62_07070</name>
</gene>
<feature type="binding site" evidence="2">
    <location>
        <position position="224"/>
    </location>
    <ligand>
        <name>ATP</name>
        <dbReference type="ChEBI" id="CHEBI:30616"/>
    </ligand>
</feature>
<evidence type="ECO:0000256" key="2">
    <source>
        <dbReference type="HAMAP-Rule" id="MF_02128"/>
    </source>
</evidence>
<dbReference type="HAMAP" id="MF_02128">
    <property type="entry name" value="TMP_kinase"/>
    <property type="match status" value="1"/>
</dbReference>
<feature type="binding site" evidence="2">
    <location>
        <position position="275"/>
    </location>
    <ligand>
        <name>substrate</name>
    </ligand>
</feature>
<keyword evidence="2" id="KW-0067">ATP-binding</keyword>
<comment type="function">
    <text evidence="2">Catalyzes the ATP-dependent phosphorylation of thiamine-monophosphate (TMP) to form thiamine-pyrophosphate (TPP), the active form of vitamin B1.</text>
</comment>
<keyword evidence="2" id="KW-0547">Nucleotide-binding</keyword>
<dbReference type="GO" id="GO:0009030">
    <property type="term" value="F:thiamine-phosphate kinase activity"/>
    <property type="evidence" value="ECO:0007669"/>
    <property type="project" value="UniProtKB-UniRule"/>
</dbReference>
<organism evidence="5">
    <name type="scientific">Desulfobacca acetoxidans</name>
    <dbReference type="NCBI Taxonomy" id="60893"/>
    <lineage>
        <taxon>Bacteria</taxon>
        <taxon>Pseudomonadati</taxon>
        <taxon>Thermodesulfobacteriota</taxon>
        <taxon>Desulfobaccia</taxon>
        <taxon>Desulfobaccales</taxon>
        <taxon>Desulfobaccaceae</taxon>
        <taxon>Desulfobacca</taxon>
    </lineage>
</organism>
<dbReference type="GO" id="GO:0005524">
    <property type="term" value="F:ATP binding"/>
    <property type="evidence" value="ECO:0007669"/>
    <property type="project" value="UniProtKB-UniRule"/>
</dbReference>
<dbReference type="InterPro" id="IPR016188">
    <property type="entry name" value="PurM-like_N"/>
</dbReference>
<feature type="binding site" evidence="2">
    <location>
        <position position="81"/>
    </location>
    <ligand>
        <name>Mg(2+)</name>
        <dbReference type="ChEBI" id="CHEBI:18420"/>
        <label>2</label>
    </ligand>
</feature>